<name>A0AAW2Y6C2_9LAMI</name>
<protein>
    <submittedName>
        <fullName evidence="2">Uncharacterized protein</fullName>
    </submittedName>
</protein>
<gene>
    <name evidence="2" type="ORF">Slati_0012500</name>
</gene>
<evidence type="ECO:0000256" key="1">
    <source>
        <dbReference type="SAM" id="MobiDB-lite"/>
    </source>
</evidence>
<sequence length="67" mass="7247">MGSPFIGVGGLGDVYKSIGPNENRGPGEDNGSVEGNGQDEENDPRKMSNEALHGRGWPKDYKRMGQR</sequence>
<comment type="caution">
    <text evidence="2">The sequence shown here is derived from an EMBL/GenBank/DDBJ whole genome shotgun (WGS) entry which is preliminary data.</text>
</comment>
<accession>A0AAW2Y6C2</accession>
<feature type="compositionally biased region" description="Basic and acidic residues" evidence="1">
    <location>
        <begin position="57"/>
        <end position="67"/>
    </location>
</feature>
<reference evidence="2" key="2">
    <citation type="journal article" date="2024" name="Plant">
        <title>Genomic evolution and insights into agronomic trait innovations of Sesamum species.</title>
        <authorList>
            <person name="Miao H."/>
            <person name="Wang L."/>
            <person name="Qu L."/>
            <person name="Liu H."/>
            <person name="Sun Y."/>
            <person name="Le M."/>
            <person name="Wang Q."/>
            <person name="Wei S."/>
            <person name="Zheng Y."/>
            <person name="Lin W."/>
            <person name="Duan Y."/>
            <person name="Cao H."/>
            <person name="Xiong S."/>
            <person name="Wang X."/>
            <person name="Wei L."/>
            <person name="Li C."/>
            <person name="Ma Q."/>
            <person name="Ju M."/>
            <person name="Zhao R."/>
            <person name="Li G."/>
            <person name="Mu C."/>
            <person name="Tian Q."/>
            <person name="Mei H."/>
            <person name="Zhang T."/>
            <person name="Gao T."/>
            <person name="Zhang H."/>
        </authorList>
    </citation>
    <scope>NUCLEOTIDE SEQUENCE</scope>
    <source>
        <strain evidence="2">KEN1</strain>
    </source>
</reference>
<organism evidence="2">
    <name type="scientific">Sesamum latifolium</name>
    <dbReference type="NCBI Taxonomy" id="2727402"/>
    <lineage>
        <taxon>Eukaryota</taxon>
        <taxon>Viridiplantae</taxon>
        <taxon>Streptophyta</taxon>
        <taxon>Embryophyta</taxon>
        <taxon>Tracheophyta</taxon>
        <taxon>Spermatophyta</taxon>
        <taxon>Magnoliopsida</taxon>
        <taxon>eudicotyledons</taxon>
        <taxon>Gunneridae</taxon>
        <taxon>Pentapetalae</taxon>
        <taxon>asterids</taxon>
        <taxon>lamiids</taxon>
        <taxon>Lamiales</taxon>
        <taxon>Pedaliaceae</taxon>
        <taxon>Sesamum</taxon>
    </lineage>
</organism>
<proteinExistence type="predicted"/>
<reference evidence="2" key="1">
    <citation type="submission" date="2020-06" db="EMBL/GenBank/DDBJ databases">
        <authorList>
            <person name="Li T."/>
            <person name="Hu X."/>
            <person name="Zhang T."/>
            <person name="Song X."/>
            <person name="Zhang H."/>
            <person name="Dai N."/>
            <person name="Sheng W."/>
            <person name="Hou X."/>
            <person name="Wei L."/>
        </authorList>
    </citation>
    <scope>NUCLEOTIDE SEQUENCE</scope>
    <source>
        <strain evidence="2">KEN1</strain>
        <tissue evidence="2">Leaf</tissue>
    </source>
</reference>
<feature type="region of interest" description="Disordered" evidence="1">
    <location>
        <begin position="1"/>
        <end position="67"/>
    </location>
</feature>
<evidence type="ECO:0000313" key="2">
    <source>
        <dbReference type="EMBL" id="KAL0461249.1"/>
    </source>
</evidence>
<dbReference type="AlphaFoldDB" id="A0AAW2Y6C2"/>
<dbReference type="EMBL" id="JACGWN010000001">
    <property type="protein sequence ID" value="KAL0461249.1"/>
    <property type="molecule type" value="Genomic_DNA"/>
</dbReference>